<gene>
    <name evidence="1" type="ORF">LTS18_013055</name>
</gene>
<dbReference type="Proteomes" id="UP001186974">
    <property type="component" value="Unassembled WGS sequence"/>
</dbReference>
<organism evidence="1 2">
    <name type="scientific">Coniosporium uncinatum</name>
    <dbReference type="NCBI Taxonomy" id="93489"/>
    <lineage>
        <taxon>Eukaryota</taxon>
        <taxon>Fungi</taxon>
        <taxon>Dikarya</taxon>
        <taxon>Ascomycota</taxon>
        <taxon>Pezizomycotina</taxon>
        <taxon>Dothideomycetes</taxon>
        <taxon>Dothideomycetes incertae sedis</taxon>
        <taxon>Coniosporium</taxon>
    </lineage>
</organism>
<evidence type="ECO:0000313" key="1">
    <source>
        <dbReference type="EMBL" id="KAK3047851.1"/>
    </source>
</evidence>
<evidence type="ECO:0000313" key="2">
    <source>
        <dbReference type="Proteomes" id="UP001186974"/>
    </source>
</evidence>
<dbReference type="EMBL" id="JAWDJW010010328">
    <property type="protein sequence ID" value="KAK3047851.1"/>
    <property type="molecule type" value="Genomic_DNA"/>
</dbReference>
<proteinExistence type="predicted"/>
<name>A0ACC3CWJ3_9PEZI</name>
<sequence length="193" mass="21709">MISLGAARKSEFRYDTLNPPSPNLFPSAEEPTEADKVASKPLQCKIERYTFSCGHMWQALDPCCQNCGYTDDYGDAGEVCIYGEPNVTDESKTNEECPDCTRTQTPLRHIMAYRRAHTVGLGVKQPTAFKMLRLSVEFSDEDVQKMKAAEVKDEGGHGKRKASDDLEHEAQRRKVVGDDEEKEEEPRSTTLWG</sequence>
<accession>A0ACC3CWJ3</accession>
<reference evidence="1" key="1">
    <citation type="submission" date="2024-09" db="EMBL/GenBank/DDBJ databases">
        <title>Black Yeasts Isolated from many extreme environments.</title>
        <authorList>
            <person name="Coleine C."/>
            <person name="Stajich J.E."/>
            <person name="Selbmann L."/>
        </authorList>
    </citation>
    <scope>NUCLEOTIDE SEQUENCE</scope>
    <source>
        <strain evidence="1">CCFEE 5737</strain>
    </source>
</reference>
<protein>
    <submittedName>
        <fullName evidence="1">Uncharacterized protein</fullName>
    </submittedName>
</protein>
<comment type="caution">
    <text evidence="1">The sequence shown here is derived from an EMBL/GenBank/DDBJ whole genome shotgun (WGS) entry which is preliminary data.</text>
</comment>
<keyword evidence="2" id="KW-1185">Reference proteome</keyword>